<organism evidence="2 3">
    <name type="scientific">Nitzschia inconspicua</name>
    <dbReference type="NCBI Taxonomy" id="303405"/>
    <lineage>
        <taxon>Eukaryota</taxon>
        <taxon>Sar</taxon>
        <taxon>Stramenopiles</taxon>
        <taxon>Ochrophyta</taxon>
        <taxon>Bacillariophyta</taxon>
        <taxon>Bacillariophyceae</taxon>
        <taxon>Bacillariophycidae</taxon>
        <taxon>Bacillariales</taxon>
        <taxon>Bacillariaceae</taxon>
        <taxon>Nitzschia</taxon>
    </lineage>
</organism>
<feature type="compositionally biased region" description="Low complexity" evidence="1">
    <location>
        <begin position="306"/>
        <end position="319"/>
    </location>
</feature>
<feature type="region of interest" description="Disordered" evidence="1">
    <location>
        <begin position="90"/>
        <end position="115"/>
    </location>
</feature>
<feature type="region of interest" description="Disordered" evidence="1">
    <location>
        <begin position="380"/>
        <end position="439"/>
    </location>
</feature>
<dbReference type="EMBL" id="JAGRRH010000009">
    <property type="protein sequence ID" value="KAG7364196.1"/>
    <property type="molecule type" value="Genomic_DNA"/>
</dbReference>
<feature type="region of interest" description="Disordered" evidence="1">
    <location>
        <begin position="185"/>
        <end position="207"/>
    </location>
</feature>
<feature type="region of interest" description="Disordered" evidence="1">
    <location>
        <begin position="1"/>
        <end position="21"/>
    </location>
</feature>
<evidence type="ECO:0000256" key="1">
    <source>
        <dbReference type="SAM" id="MobiDB-lite"/>
    </source>
</evidence>
<protein>
    <submittedName>
        <fullName evidence="2">Uncharacterized protein</fullName>
    </submittedName>
</protein>
<evidence type="ECO:0000313" key="3">
    <source>
        <dbReference type="Proteomes" id="UP000693970"/>
    </source>
</evidence>
<evidence type="ECO:0000313" key="2">
    <source>
        <dbReference type="EMBL" id="KAG7364196.1"/>
    </source>
</evidence>
<accession>A0A9K3PYI8</accession>
<reference evidence="2" key="2">
    <citation type="submission" date="2021-04" db="EMBL/GenBank/DDBJ databases">
        <authorList>
            <person name="Podell S."/>
        </authorList>
    </citation>
    <scope>NUCLEOTIDE SEQUENCE</scope>
    <source>
        <strain evidence="2">Hildebrandi</strain>
    </source>
</reference>
<feature type="region of interest" description="Disordered" evidence="1">
    <location>
        <begin position="288"/>
        <end position="363"/>
    </location>
</feature>
<feature type="compositionally biased region" description="Acidic residues" evidence="1">
    <location>
        <begin position="346"/>
        <end position="355"/>
    </location>
</feature>
<keyword evidence="3" id="KW-1185">Reference proteome</keyword>
<feature type="compositionally biased region" description="Basic and acidic residues" evidence="1">
    <location>
        <begin position="185"/>
        <end position="197"/>
    </location>
</feature>
<dbReference type="Proteomes" id="UP000693970">
    <property type="component" value="Unassembled WGS sequence"/>
</dbReference>
<reference evidence="2" key="1">
    <citation type="journal article" date="2021" name="Sci. Rep.">
        <title>Diploid genomic architecture of Nitzschia inconspicua, an elite biomass production diatom.</title>
        <authorList>
            <person name="Oliver A."/>
            <person name="Podell S."/>
            <person name="Pinowska A."/>
            <person name="Traller J.C."/>
            <person name="Smith S.R."/>
            <person name="McClure R."/>
            <person name="Beliaev A."/>
            <person name="Bohutskyi P."/>
            <person name="Hill E.A."/>
            <person name="Rabines A."/>
            <person name="Zheng H."/>
            <person name="Allen L.Z."/>
            <person name="Kuo A."/>
            <person name="Grigoriev I.V."/>
            <person name="Allen A.E."/>
            <person name="Hazlebeck D."/>
            <person name="Allen E.E."/>
        </authorList>
    </citation>
    <scope>NUCLEOTIDE SEQUENCE</scope>
    <source>
        <strain evidence="2">Hildebrandi</strain>
    </source>
</reference>
<dbReference type="OrthoDB" id="46792at2759"/>
<comment type="caution">
    <text evidence="2">The sequence shown here is derived from an EMBL/GenBank/DDBJ whole genome shotgun (WGS) entry which is preliminary data.</text>
</comment>
<proteinExistence type="predicted"/>
<dbReference type="AlphaFoldDB" id="A0A9K3PYI8"/>
<feature type="compositionally biased region" description="Low complexity" evidence="1">
    <location>
        <begin position="1"/>
        <end position="20"/>
    </location>
</feature>
<gene>
    <name evidence="2" type="ORF">IV203_037398</name>
</gene>
<name>A0A9K3PYI8_9STRA</name>
<sequence length="439" mass="47572">MSTPTPATPTSSAAAANPNAGKKAVHVKWAGKTIALGTFPSSEADEKCARAKALTRAWRSTMRPKPTREWVMTELERLGVRVVSGRLGRKAGEDDEGEIQGGPTVDRKSSMGWGSGADLDTLMQQRRSSSLGLSMLNDDINRRSSLGSLGPALGFDSGHLGEPSMPPHRPLVGGGAAAAYEAARADHYAQKREEQQRRASSLGLGIGGGGGMPNMGLSVNPNQHYEMLKLHHMNLLNEIQETTLMMNLYQQQQLQQQQQQLQQQQQASEGSDQMSMLLQQGGSVMDVMFGGGPMSSRGSLGMGVLPSSQPMIQQQPSSPARAKESFSASNAAADKNPPATSKKEAEEESENEEDEIEKKVQQQKMLEEQLKKLQEEIEQTKKQAAELKSAKSGTKEDGSVNGEKRKADKEPKDDNEAKKAKTDDSAKEEKTDEKDSEEK</sequence>